<dbReference type="InterPro" id="IPR007237">
    <property type="entry name" value="CD20-like"/>
</dbReference>
<dbReference type="GeneID" id="109522802"/>
<keyword evidence="4 6" id="KW-1133">Transmembrane helix</keyword>
<accession>A0A3Q2YZ25</accession>
<evidence type="ECO:0000313" key="8">
    <source>
        <dbReference type="Proteomes" id="UP000264820"/>
    </source>
</evidence>
<dbReference type="STRING" id="109280.ENSHCOP00000024455"/>
<dbReference type="GO" id="GO:0016020">
    <property type="term" value="C:membrane"/>
    <property type="evidence" value="ECO:0007669"/>
    <property type="project" value="UniProtKB-SubCell"/>
</dbReference>
<keyword evidence="5 6" id="KW-0472">Membrane</keyword>
<dbReference type="InterPro" id="IPR030417">
    <property type="entry name" value="MS4A"/>
</dbReference>
<evidence type="ECO:0000256" key="5">
    <source>
        <dbReference type="ARBA" id="ARBA00023136"/>
    </source>
</evidence>
<dbReference type="AlphaFoldDB" id="A0A3Q2YZ25"/>
<dbReference type="Pfam" id="PF04103">
    <property type="entry name" value="CD20"/>
    <property type="match status" value="1"/>
</dbReference>
<dbReference type="RefSeq" id="XP_019737174.1">
    <property type="nucleotide sequence ID" value="XM_019881615.1"/>
</dbReference>
<evidence type="ECO:0000256" key="2">
    <source>
        <dbReference type="ARBA" id="ARBA00009565"/>
    </source>
</evidence>
<evidence type="ECO:0000256" key="1">
    <source>
        <dbReference type="ARBA" id="ARBA00004141"/>
    </source>
</evidence>
<dbReference type="KEGG" id="hcq:109522802"/>
<dbReference type="PANTHER" id="PTHR23320:SF125">
    <property type="entry name" value="TRANSMEMBRANE PROTEIN 176L.1-RELATED"/>
    <property type="match status" value="1"/>
</dbReference>
<dbReference type="OrthoDB" id="8951938at2759"/>
<feature type="transmembrane region" description="Helical" evidence="6">
    <location>
        <begin position="90"/>
        <end position="111"/>
    </location>
</feature>
<dbReference type="OMA" id="CREDYYE"/>
<organism evidence="7 8">
    <name type="scientific">Hippocampus comes</name>
    <name type="common">Tiger tail seahorse</name>
    <dbReference type="NCBI Taxonomy" id="109280"/>
    <lineage>
        <taxon>Eukaryota</taxon>
        <taxon>Metazoa</taxon>
        <taxon>Chordata</taxon>
        <taxon>Craniata</taxon>
        <taxon>Vertebrata</taxon>
        <taxon>Euteleostomi</taxon>
        <taxon>Actinopterygii</taxon>
        <taxon>Neopterygii</taxon>
        <taxon>Teleostei</taxon>
        <taxon>Neoteleostei</taxon>
        <taxon>Acanthomorphata</taxon>
        <taxon>Syngnathiaria</taxon>
        <taxon>Syngnathiformes</taxon>
        <taxon>Syngnathoidei</taxon>
        <taxon>Syngnathidae</taxon>
        <taxon>Hippocampus</taxon>
    </lineage>
</organism>
<evidence type="ECO:0000313" key="7">
    <source>
        <dbReference type="Ensembl" id="ENSHCOP00000024455.1"/>
    </source>
</evidence>
<comment type="subcellular location">
    <subcellularLocation>
        <location evidence="1">Membrane</location>
        <topology evidence="1">Multi-pass membrane protein</topology>
    </subcellularLocation>
</comment>
<name>A0A3Q2YZ25_HIPCM</name>
<dbReference type="Ensembl" id="ENSHCOT00000026416.1">
    <property type="protein sequence ID" value="ENSHCOP00000024455.1"/>
    <property type="gene ID" value="ENSHCOG00000013787.1"/>
</dbReference>
<reference evidence="7" key="1">
    <citation type="submission" date="2025-08" db="UniProtKB">
        <authorList>
            <consortium name="Ensembl"/>
        </authorList>
    </citation>
    <scope>IDENTIFICATION</scope>
</reference>
<evidence type="ECO:0000256" key="6">
    <source>
        <dbReference type="SAM" id="Phobius"/>
    </source>
</evidence>
<keyword evidence="8" id="KW-1185">Reference proteome</keyword>
<reference evidence="7" key="2">
    <citation type="submission" date="2025-09" db="UniProtKB">
        <authorList>
            <consortium name="Ensembl"/>
        </authorList>
    </citation>
    <scope>IDENTIFICATION</scope>
</reference>
<feature type="transmembrane region" description="Helical" evidence="6">
    <location>
        <begin position="194"/>
        <end position="213"/>
    </location>
</feature>
<feature type="transmembrane region" description="Helical" evidence="6">
    <location>
        <begin position="118"/>
        <end position="151"/>
    </location>
</feature>
<dbReference type="GeneTree" id="ENSGT00510000051675"/>
<evidence type="ECO:0000256" key="3">
    <source>
        <dbReference type="ARBA" id="ARBA00022692"/>
    </source>
</evidence>
<sequence length="248" mass="27352">MPLSITRAPGVTVLTLTSDPESNWPPLCHLIKGLCYSPSCYEVSQHLKATMGSSQAILGALQIMVGLTTIAVGIIPMFGGYANPWWNMDVNLFSLWMGPVFVLFGIVCILSQKYPSRCLVIVNAFLNICGMLFAMANLILCAINIGVIDIWDVCQPDYWNPDNPTQSPNKKYLEKRCWQGIDHMLMFLRGINGILLLLAVVQLFLALSAAILASKALRRGEKECQGVDDTEVYKALLEEEEVIAKPSA</sequence>
<keyword evidence="3 6" id="KW-0812">Transmembrane</keyword>
<evidence type="ECO:0000256" key="4">
    <source>
        <dbReference type="ARBA" id="ARBA00022989"/>
    </source>
</evidence>
<dbReference type="Proteomes" id="UP000264820">
    <property type="component" value="Unplaced"/>
</dbReference>
<protein>
    <submittedName>
        <fullName evidence="7">Uncharacterized LOC109522802</fullName>
    </submittedName>
</protein>
<feature type="transmembrane region" description="Helical" evidence="6">
    <location>
        <begin position="56"/>
        <end position="78"/>
    </location>
</feature>
<comment type="similarity">
    <text evidence="2">Belongs to the MS4A family.</text>
</comment>
<proteinExistence type="inferred from homology"/>
<dbReference type="PANTHER" id="PTHR23320">
    <property type="entry name" value="MEMBRANE-SPANNING 4-DOMAINS SUBFAMILY A MS4A -RELATED"/>
    <property type="match status" value="1"/>
</dbReference>